<dbReference type="EMBL" id="LR798375">
    <property type="protein sequence ID" value="CAB5227190.1"/>
    <property type="molecule type" value="Genomic_DNA"/>
</dbReference>
<dbReference type="EMBL" id="LR796848">
    <property type="protein sequence ID" value="CAB4169901.1"/>
    <property type="molecule type" value="Genomic_DNA"/>
</dbReference>
<dbReference type="Gene3D" id="3.40.50.300">
    <property type="entry name" value="P-loop containing nucleotide triphosphate hydrolases"/>
    <property type="match status" value="1"/>
</dbReference>
<dbReference type="Pfam" id="PF13481">
    <property type="entry name" value="AAA_25"/>
    <property type="match status" value="1"/>
</dbReference>
<evidence type="ECO:0000313" key="3">
    <source>
        <dbReference type="EMBL" id="CAB4212563.1"/>
    </source>
</evidence>
<organism evidence="1">
    <name type="scientific">uncultured Caudovirales phage</name>
    <dbReference type="NCBI Taxonomy" id="2100421"/>
    <lineage>
        <taxon>Viruses</taxon>
        <taxon>Duplodnaviria</taxon>
        <taxon>Heunggongvirae</taxon>
        <taxon>Uroviricota</taxon>
        <taxon>Caudoviricetes</taxon>
        <taxon>Peduoviridae</taxon>
        <taxon>Maltschvirus</taxon>
        <taxon>Maltschvirus maltsch</taxon>
    </lineage>
</organism>
<sequence length="419" mass="46858">MEIDLLALVGNREVYERFKPLVKEHVLGKEASLVFNSIGLFFKSWPDIKEINWGTFESYFFVLRNSQIPAAARPNYRNIFEKLKVHVSTMGSDILAKHFITLDYSTQLADVALKVGEGRATIADVSALIEKHDKELVVSTKAPDLFVTGDVASILARAAGTGLDWRLEELNVSCGPVRQGDFILVAAYVGTGKTTFAASEVTHMATQLKDTRPVIWVNNEEESNKVMLRIMQSALGVTLADIQADLPRATAEYEKIMGMHNRILVTHNDSTKCNVHSLTEMFEKHNPAIIVFDQLDKVAGFEREADGKEYDRLGRVYKWGREASHKYGPVFAISQTDGASGADQYIRMNQLRGSKVDKPGEADAIITIGKSSDPTKKYNRYIHVPKNKMFGGARSEEAHREGYWEVEIAPEIARYVGTR</sequence>
<proteinExistence type="predicted"/>
<dbReference type="SUPFAM" id="SSF52540">
    <property type="entry name" value="P-loop containing nucleoside triphosphate hydrolases"/>
    <property type="match status" value="1"/>
</dbReference>
<protein>
    <submittedName>
        <fullName evidence="1">AAA domain containing protein</fullName>
    </submittedName>
</protein>
<dbReference type="InterPro" id="IPR027417">
    <property type="entry name" value="P-loop_NTPase"/>
</dbReference>
<evidence type="ECO:0000313" key="2">
    <source>
        <dbReference type="EMBL" id="CAB4197759.1"/>
    </source>
</evidence>
<dbReference type="EMBL" id="LR797390">
    <property type="protein sequence ID" value="CAB4212563.1"/>
    <property type="molecule type" value="Genomic_DNA"/>
</dbReference>
<evidence type="ECO:0000313" key="1">
    <source>
        <dbReference type="EMBL" id="CAB4169901.1"/>
    </source>
</evidence>
<dbReference type="EMBL" id="LR797266">
    <property type="protein sequence ID" value="CAB4197759.1"/>
    <property type="molecule type" value="Genomic_DNA"/>
</dbReference>
<name>A0A6J5PKI7_9CAUD</name>
<gene>
    <name evidence="2" type="ORF">UFOVP1321_39</name>
    <name evidence="3" type="ORF">UFOVP1432_24</name>
    <name evidence="4" type="ORF">UFOVP1528_12</name>
    <name evidence="1" type="ORF">UFOVP905_15</name>
</gene>
<accession>A0A6J5PKI7</accession>
<evidence type="ECO:0000313" key="4">
    <source>
        <dbReference type="EMBL" id="CAB5227190.1"/>
    </source>
</evidence>
<reference evidence="1" key="1">
    <citation type="submission" date="2020-05" db="EMBL/GenBank/DDBJ databases">
        <authorList>
            <person name="Chiriac C."/>
            <person name="Salcher M."/>
            <person name="Ghai R."/>
            <person name="Kavagutti S V."/>
        </authorList>
    </citation>
    <scope>NUCLEOTIDE SEQUENCE</scope>
</reference>